<proteinExistence type="inferred from homology"/>
<dbReference type="EMBL" id="RBNJ01000958">
    <property type="protein sequence ID" value="RUS33758.1"/>
    <property type="molecule type" value="Genomic_DNA"/>
</dbReference>
<comment type="caution">
    <text evidence="3">The sequence shown here is derived from an EMBL/GenBank/DDBJ whole genome shotgun (WGS) entry which is preliminary data.</text>
</comment>
<dbReference type="GO" id="GO:0016020">
    <property type="term" value="C:membrane"/>
    <property type="evidence" value="ECO:0007669"/>
    <property type="project" value="InterPro"/>
</dbReference>
<reference evidence="3 4" key="1">
    <citation type="journal article" date="2018" name="New Phytol.">
        <title>Phylogenomics of Endogonaceae and evolution of mycorrhizas within Mucoromycota.</title>
        <authorList>
            <person name="Chang Y."/>
            <person name="Desiro A."/>
            <person name="Na H."/>
            <person name="Sandor L."/>
            <person name="Lipzen A."/>
            <person name="Clum A."/>
            <person name="Barry K."/>
            <person name="Grigoriev I.V."/>
            <person name="Martin F.M."/>
            <person name="Stajich J.E."/>
            <person name="Smith M.E."/>
            <person name="Bonito G."/>
            <person name="Spatafora J.W."/>
        </authorList>
    </citation>
    <scope>NUCLEOTIDE SEQUENCE [LARGE SCALE GENOMIC DNA]</scope>
    <source>
        <strain evidence="3 4">AD002</strain>
    </source>
</reference>
<dbReference type="Proteomes" id="UP000274822">
    <property type="component" value="Unassembled WGS sequence"/>
</dbReference>
<protein>
    <submittedName>
        <fullName evidence="3">Glycolipid 2-alpha-mannosyltransferase</fullName>
    </submittedName>
</protein>
<gene>
    <name evidence="3" type="ORF">BC938DRAFT_484068</name>
</gene>
<dbReference type="GO" id="GO:0006493">
    <property type="term" value="P:protein O-linked glycosylation"/>
    <property type="evidence" value="ECO:0007669"/>
    <property type="project" value="TreeGrafter"/>
</dbReference>
<dbReference type="InterPro" id="IPR029044">
    <property type="entry name" value="Nucleotide-diphossugar_trans"/>
</dbReference>
<evidence type="ECO:0000256" key="2">
    <source>
        <dbReference type="ARBA" id="ARBA00022679"/>
    </source>
</evidence>
<comment type="similarity">
    <text evidence="1">Belongs to the glycosyltransferase 15 family.</text>
</comment>
<accession>A0A433QVH0</accession>
<keyword evidence="3" id="KW-0328">Glycosyltransferase</keyword>
<evidence type="ECO:0000313" key="3">
    <source>
        <dbReference type="EMBL" id="RUS33758.1"/>
    </source>
</evidence>
<sequence>MANRKCSLRALVIFALCSVTAFYLLSGSFDSTASPFRSPTSRKHPTHDDVDYDLLSGRVPIGDHSRRPPATNSHAVKAVFVILVRNHDLYNIRYSLRQLEDRFNKKYNYPYVFLNDDEFTEEFKELTTSTVSGKTYYGKVDGPMWNYPEWINVTKADQARADMERAKVIYGGSLSYRRMCRFQSGWFFRHPLLDQFDYYWRVEPSVQFYCDLDYDVFKFMADNKLKYGWTLSLHEYRETIPTLWETTRQYMRQYPEYVLPESDPGSLWDWVTEDKSASYNGCHFWSNFEVGASLRIVGWIGSIKFLRSEQYLSYFNYLDHVGGFFYERWGDAPVHSLAVAMFLRRSEVHFFNDIGYRHEPFMHCPTDRELITKCYCNPNDNFVARSVGTTSRATRRRTRISSTRGGLWVGWDAGRGCAGANVGSTIVEGGLMMSPPYLHMVNLTVRGL</sequence>
<dbReference type="GO" id="GO:0000032">
    <property type="term" value="P:cell wall mannoprotein biosynthetic process"/>
    <property type="evidence" value="ECO:0007669"/>
    <property type="project" value="TreeGrafter"/>
</dbReference>
<keyword evidence="4" id="KW-1185">Reference proteome</keyword>
<dbReference type="FunFam" id="3.90.550.10:FF:000051">
    <property type="entry name" value="Alpha-1,2-mannosyltransferase (Ktr4)"/>
    <property type="match status" value="1"/>
</dbReference>
<dbReference type="Pfam" id="PF01793">
    <property type="entry name" value="Glyco_transf_15"/>
    <property type="match status" value="1"/>
</dbReference>
<evidence type="ECO:0000256" key="1">
    <source>
        <dbReference type="ARBA" id="ARBA00007677"/>
    </source>
</evidence>
<keyword evidence="2 3" id="KW-0808">Transferase</keyword>
<evidence type="ECO:0000313" key="4">
    <source>
        <dbReference type="Proteomes" id="UP000274822"/>
    </source>
</evidence>
<dbReference type="GO" id="GO:0006487">
    <property type="term" value="P:protein N-linked glycosylation"/>
    <property type="evidence" value="ECO:0007669"/>
    <property type="project" value="TreeGrafter"/>
</dbReference>
<dbReference type="InterPro" id="IPR002685">
    <property type="entry name" value="Glyco_trans_15"/>
</dbReference>
<dbReference type="PANTHER" id="PTHR31121:SF6">
    <property type="entry name" value="ALPHA-1,2 MANNOSYLTRANSFERASE KTR1"/>
    <property type="match status" value="1"/>
</dbReference>
<dbReference type="PANTHER" id="PTHR31121">
    <property type="entry name" value="ALPHA-1,2 MANNOSYLTRANSFERASE KTR1"/>
    <property type="match status" value="1"/>
</dbReference>
<dbReference type="AlphaFoldDB" id="A0A433QVH0"/>
<dbReference type="SUPFAM" id="SSF53448">
    <property type="entry name" value="Nucleotide-diphospho-sugar transferases"/>
    <property type="match status" value="1"/>
</dbReference>
<name>A0A433QVH0_9FUNG</name>
<dbReference type="GO" id="GO:0000026">
    <property type="term" value="F:alpha-1,2-mannosyltransferase activity"/>
    <property type="evidence" value="ECO:0007669"/>
    <property type="project" value="TreeGrafter"/>
</dbReference>
<dbReference type="GO" id="GO:0005794">
    <property type="term" value="C:Golgi apparatus"/>
    <property type="evidence" value="ECO:0007669"/>
    <property type="project" value="TreeGrafter"/>
</dbReference>
<organism evidence="3 4">
    <name type="scientific">Jimgerdemannia flammicorona</name>
    <dbReference type="NCBI Taxonomy" id="994334"/>
    <lineage>
        <taxon>Eukaryota</taxon>
        <taxon>Fungi</taxon>
        <taxon>Fungi incertae sedis</taxon>
        <taxon>Mucoromycota</taxon>
        <taxon>Mucoromycotina</taxon>
        <taxon>Endogonomycetes</taxon>
        <taxon>Endogonales</taxon>
        <taxon>Endogonaceae</taxon>
        <taxon>Jimgerdemannia</taxon>
    </lineage>
</organism>
<dbReference type="Gene3D" id="3.90.550.10">
    <property type="entry name" value="Spore Coat Polysaccharide Biosynthesis Protein SpsA, Chain A"/>
    <property type="match status" value="1"/>
</dbReference>